<reference evidence="1 2" key="1">
    <citation type="submission" date="2014-04" db="EMBL/GenBank/DDBJ databases">
        <title>Genome evolution of avian class.</title>
        <authorList>
            <person name="Zhang G."/>
            <person name="Li C."/>
        </authorList>
    </citation>
    <scope>NUCLEOTIDE SEQUENCE [LARGE SCALE GENOMIC DNA]</scope>
    <source>
        <strain evidence="1">BGI_N330</strain>
    </source>
</reference>
<dbReference type="PhylomeDB" id="A0A091Q6J9"/>
<keyword evidence="2" id="KW-1185">Reference proteome</keyword>
<sequence length="55" mass="6446">DGFKLNEGRFRLNVSRKFFSVRVTRCWKRLTREAMDSLSLEVFKARLGGALRNLV</sequence>
<name>A0A091Q6J9_LEPDC</name>
<dbReference type="AlphaFoldDB" id="A0A091Q6J9"/>
<feature type="non-terminal residue" evidence="1">
    <location>
        <position position="55"/>
    </location>
</feature>
<gene>
    <name evidence="1" type="ORF">N330_11418</name>
</gene>
<dbReference type="Proteomes" id="UP000053001">
    <property type="component" value="Unassembled WGS sequence"/>
</dbReference>
<accession>A0A091Q6J9</accession>
<feature type="non-terminal residue" evidence="1">
    <location>
        <position position="1"/>
    </location>
</feature>
<evidence type="ECO:0000313" key="1">
    <source>
        <dbReference type="EMBL" id="KFQ05294.1"/>
    </source>
</evidence>
<evidence type="ECO:0008006" key="3">
    <source>
        <dbReference type="Google" id="ProtNLM"/>
    </source>
</evidence>
<proteinExistence type="predicted"/>
<dbReference type="EMBL" id="KK671462">
    <property type="protein sequence ID" value="KFQ05294.1"/>
    <property type="molecule type" value="Genomic_DNA"/>
</dbReference>
<organism evidence="1 2">
    <name type="scientific">Leptosomus discolor</name>
    <name type="common">Madagascar cuckoo roller</name>
    <name type="synonym">Cuculus discolor</name>
    <dbReference type="NCBI Taxonomy" id="188344"/>
    <lineage>
        <taxon>Eukaryota</taxon>
        <taxon>Metazoa</taxon>
        <taxon>Chordata</taxon>
        <taxon>Craniata</taxon>
        <taxon>Vertebrata</taxon>
        <taxon>Euteleostomi</taxon>
        <taxon>Archelosauria</taxon>
        <taxon>Archosauria</taxon>
        <taxon>Dinosauria</taxon>
        <taxon>Saurischia</taxon>
        <taxon>Theropoda</taxon>
        <taxon>Coelurosauria</taxon>
        <taxon>Aves</taxon>
        <taxon>Neognathae</taxon>
        <taxon>Neoaves</taxon>
        <taxon>Telluraves</taxon>
        <taxon>Coraciimorphae</taxon>
        <taxon>Coraciiformes</taxon>
        <taxon>Leptosomidae</taxon>
        <taxon>Leptosomus</taxon>
    </lineage>
</organism>
<protein>
    <recommendedName>
        <fullName evidence="3">Nidogen G2 beta-barrel domain-containing protein</fullName>
    </recommendedName>
</protein>
<evidence type="ECO:0000313" key="2">
    <source>
        <dbReference type="Proteomes" id="UP000053001"/>
    </source>
</evidence>